<protein>
    <submittedName>
        <fullName evidence="3">Transglutaminase-like domain-containing protein</fullName>
    </submittedName>
</protein>
<name>A0ABW5LG34_9FLAO</name>
<keyword evidence="1" id="KW-0732">Signal</keyword>
<sequence length="347" mass="40701">MHKLVFFVFISLLLICSSYSQDFDSIDAIVDRYPKKFKTSKKLADQIAKDFDSELDKAKALFSWITKNISYDYKESGKYYTDYANSYKSVQHNPFPSFRSANYMDYDKSKSGSKKHLKTEKKYREKISKRVISNGTAVCEGYTQLFKEVCDHLGITCFYVLGKAKNQISHIGKDYRIDHAWNIIEIDFKKYLIDVTWGSTGYYDIKTKQFVEQPNYFYFGTDPEDFIKEHYPDFYENSLLKEQISKETFSNAPLFFNHEKSQDFSLIRPLEGILIKEDDTIKEFVVEYDQPIFSIIYLINNRQFSYRGELEYQEGKVGFKIDLSAVPNAKELTIVINEIPMVGFKIE</sequence>
<feature type="chain" id="PRO_5045930073" evidence="1">
    <location>
        <begin position="21"/>
        <end position="347"/>
    </location>
</feature>
<reference evidence="4" key="1">
    <citation type="journal article" date="2019" name="Int. J. Syst. Evol. Microbiol.">
        <title>The Global Catalogue of Microorganisms (GCM) 10K type strain sequencing project: providing services to taxonomists for standard genome sequencing and annotation.</title>
        <authorList>
            <consortium name="The Broad Institute Genomics Platform"/>
            <consortium name="The Broad Institute Genome Sequencing Center for Infectious Disease"/>
            <person name="Wu L."/>
            <person name="Ma J."/>
        </authorList>
    </citation>
    <scope>NUCLEOTIDE SEQUENCE [LARGE SCALE GENOMIC DNA]</scope>
    <source>
        <strain evidence="4">KCTC 52274</strain>
    </source>
</reference>
<keyword evidence="4" id="KW-1185">Reference proteome</keyword>
<evidence type="ECO:0000313" key="3">
    <source>
        <dbReference type="EMBL" id="MFD2563805.1"/>
    </source>
</evidence>
<dbReference type="PANTHER" id="PTHR46333:SF2">
    <property type="entry name" value="CYTOKINESIS PROTEIN 3"/>
    <property type="match status" value="1"/>
</dbReference>
<evidence type="ECO:0000256" key="1">
    <source>
        <dbReference type="SAM" id="SignalP"/>
    </source>
</evidence>
<dbReference type="Pfam" id="PF04473">
    <property type="entry name" value="DUF553"/>
    <property type="match status" value="1"/>
</dbReference>
<dbReference type="PANTHER" id="PTHR46333">
    <property type="entry name" value="CYTOKINESIS PROTEIN 3"/>
    <property type="match status" value="1"/>
</dbReference>
<gene>
    <name evidence="3" type="ORF">ACFSR1_14085</name>
</gene>
<dbReference type="InterPro" id="IPR007562">
    <property type="entry name" value="Transglutaminase-like_domain"/>
</dbReference>
<dbReference type="EMBL" id="JBHULE010000019">
    <property type="protein sequence ID" value="MFD2563805.1"/>
    <property type="molecule type" value="Genomic_DNA"/>
</dbReference>
<dbReference type="SUPFAM" id="SSF54001">
    <property type="entry name" value="Cysteine proteinases"/>
    <property type="match status" value="1"/>
</dbReference>
<proteinExistence type="predicted"/>
<dbReference type="SMART" id="SM00460">
    <property type="entry name" value="TGc"/>
    <property type="match status" value="1"/>
</dbReference>
<dbReference type="InterPro" id="IPR002931">
    <property type="entry name" value="Transglutaminase-like"/>
</dbReference>
<dbReference type="RefSeq" id="WP_378293547.1">
    <property type="nucleotide sequence ID" value="NZ_JBHULE010000019.1"/>
</dbReference>
<evidence type="ECO:0000313" key="4">
    <source>
        <dbReference type="Proteomes" id="UP001597319"/>
    </source>
</evidence>
<accession>A0ABW5LG34</accession>
<organism evidence="3 4">
    <name type="scientific">Aquimarina rubra</name>
    <dbReference type="NCBI Taxonomy" id="1920033"/>
    <lineage>
        <taxon>Bacteria</taxon>
        <taxon>Pseudomonadati</taxon>
        <taxon>Bacteroidota</taxon>
        <taxon>Flavobacteriia</taxon>
        <taxon>Flavobacteriales</taxon>
        <taxon>Flavobacteriaceae</taxon>
        <taxon>Aquimarina</taxon>
    </lineage>
</organism>
<dbReference type="InterPro" id="IPR052557">
    <property type="entry name" value="CAP/Cytokinesis_protein"/>
</dbReference>
<comment type="caution">
    <text evidence="3">The sequence shown here is derived from an EMBL/GenBank/DDBJ whole genome shotgun (WGS) entry which is preliminary data.</text>
</comment>
<feature type="domain" description="Transglutaminase-like" evidence="2">
    <location>
        <begin position="131"/>
        <end position="197"/>
    </location>
</feature>
<dbReference type="Proteomes" id="UP001597319">
    <property type="component" value="Unassembled WGS sequence"/>
</dbReference>
<dbReference type="InterPro" id="IPR038765">
    <property type="entry name" value="Papain-like_cys_pep_sf"/>
</dbReference>
<feature type="signal peptide" evidence="1">
    <location>
        <begin position="1"/>
        <end position="20"/>
    </location>
</feature>
<evidence type="ECO:0000259" key="2">
    <source>
        <dbReference type="SMART" id="SM00460"/>
    </source>
</evidence>
<dbReference type="Gene3D" id="3.10.620.30">
    <property type="match status" value="1"/>
</dbReference>